<dbReference type="EMBL" id="JELY01000839">
    <property type="protein sequence ID" value="KYF57929.1"/>
    <property type="molecule type" value="Genomic_DNA"/>
</dbReference>
<proteinExistence type="predicted"/>
<sequence>MSKPTLTEADLTVIAEGTPALDPFPTRPWDRERLWAAVLDLHLKAKTRADREAFQQALGAIQVLDTLIRLYVRDDG</sequence>
<reference evidence="1 2" key="1">
    <citation type="submission" date="2014-02" db="EMBL/GenBank/DDBJ databases">
        <title>The small core and large imbalanced accessory genome model reveals a collaborative survival strategy of Sorangium cellulosum strains in nature.</title>
        <authorList>
            <person name="Han K."/>
            <person name="Peng R."/>
            <person name="Blom J."/>
            <person name="Li Y.-Z."/>
        </authorList>
    </citation>
    <scope>NUCLEOTIDE SEQUENCE [LARGE SCALE GENOMIC DNA]</scope>
    <source>
        <strain evidence="1 2">So0157-25</strain>
    </source>
</reference>
<accession>A0A150PQE8</accession>
<evidence type="ECO:0000313" key="1">
    <source>
        <dbReference type="EMBL" id="KYF57929.1"/>
    </source>
</evidence>
<dbReference type="AlphaFoldDB" id="A0A150PQE8"/>
<name>A0A150PQE8_SORCE</name>
<protein>
    <submittedName>
        <fullName evidence="1">Uncharacterized protein</fullName>
    </submittedName>
</protein>
<dbReference type="Proteomes" id="UP000075420">
    <property type="component" value="Unassembled WGS sequence"/>
</dbReference>
<gene>
    <name evidence="1" type="ORF">BE08_25890</name>
</gene>
<organism evidence="1 2">
    <name type="scientific">Sorangium cellulosum</name>
    <name type="common">Polyangium cellulosum</name>
    <dbReference type="NCBI Taxonomy" id="56"/>
    <lineage>
        <taxon>Bacteria</taxon>
        <taxon>Pseudomonadati</taxon>
        <taxon>Myxococcota</taxon>
        <taxon>Polyangia</taxon>
        <taxon>Polyangiales</taxon>
        <taxon>Polyangiaceae</taxon>
        <taxon>Sorangium</taxon>
    </lineage>
</organism>
<comment type="caution">
    <text evidence="1">The sequence shown here is derived from an EMBL/GenBank/DDBJ whole genome shotgun (WGS) entry which is preliminary data.</text>
</comment>
<evidence type="ECO:0000313" key="2">
    <source>
        <dbReference type="Proteomes" id="UP000075420"/>
    </source>
</evidence>